<protein>
    <recommendedName>
        <fullName evidence="1">PRC-barrel domain-containing protein</fullName>
    </recommendedName>
</protein>
<dbReference type="Pfam" id="PF05239">
    <property type="entry name" value="PRC"/>
    <property type="match status" value="1"/>
</dbReference>
<keyword evidence="3" id="KW-1185">Reference proteome</keyword>
<name>A0ABS4Z563_9ACTN</name>
<organism evidence="2 3">
    <name type="scientific">Microlunatus capsulatus</name>
    <dbReference type="NCBI Taxonomy" id="99117"/>
    <lineage>
        <taxon>Bacteria</taxon>
        <taxon>Bacillati</taxon>
        <taxon>Actinomycetota</taxon>
        <taxon>Actinomycetes</taxon>
        <taxon>Propionibacteriales</taxon>
        <taxon>Propionibacteriaceae</taxon>
        <taxon>Microlunatus</taxon>
    </lineage>
</organism>
<reference evidence="2 3" key="1">
    <citation type="submission" date="2021-03" db="EMBL/GenBank/DDBJ databases">
        <title>Sequencing the genomes of 1000 actinobacteria strains.</title>
        <authorList>
            <person name="Klenk H.-P."/>
        </authorList>
    </citation>
    <scope>NUCLEOTIDE SEQUENCE [LARGE SCALE GENOMIC DNA]</scope>
    <source>
        <strain evidence="2 3">DSM 12936</strain>
    </source>
</reference>
<feature type="domain" description="PRC-barrel" evidence="1">
    <location>
        <begin position="4"/>
        <end position="75"/>
    </location>
</feature>
<comment type="caution">
    <text evidence="2">The sequence shown here is derived from an EMBL/GenBank/DDBJ whole genome shotgun (WGS) entry which is preliminary data.</text>
</comment>
<dbReference type="Gene3D" id="3.90.50.10">
    <property type="entry name" value="Photosynthetic Reaction Center, subunit H, domain 2"/>
    <property type="match status" value="1"/>
</dbReference>
<proteinExistence type="predicted"/>
<sequence length="118" mass="12820">MFDVDDIRDWRGQSVVDQEGSKIGNLEAVYFDTSTDEAVFATVKVGLVGGGRLIFVPLIGARVAPKHIRVMTDKKVAKDAPSIETDGELDSAAEPGIYAHYGLPYERGAGGERRLGRR</sequence>
<dbReference type="RefSeq" id="WP_210053304.1">
    <property type="nucleotide sequence ID" value="NZ_BAAAMH010000027.1"/>
</dbReference>
<accession>A0ABS4Z563</accession>
<dbReference type="InterPro" id="IPR027275">
    <property type="entry name" value="PRC-brl_dom"/>
</dbReference>
<dbReference type="Proteomes" id="UP000758168">
    <property type="component" value="Unassembled WGS sequence"/>
</dbReference>
<evidence type="ECO:0000313" key="2">
    <source>
        <dbReference type="EMBL" id="MBP2415935.1"/>
    </source>
</evidence>
<dbReference type="SUPFAM" id="SSF50346">
    <property type="entry name" value="PRC-barrel domain"/>
    <property type="match status" value="1"/>
</dbReference>
<evidence type="ECO:0000313" key="3">
    <source>
        <dbReference type="Proteomes" id="UP000758168"/>
    </source>
</evidence>
<dbReference type="InterPro" id="IPR011033">
    <property type="entry name" value="PRC_barrel-like_sf"/>
</dbReference>
<dbReference type="EMBL" id="JAGIOB010000001">
    <property type="protein sequence ID" value="MBP2415935.1"/>
    <property type="molecule type" value="Genomic_DNA"/>
</dbReference>
<evidence type="ECO:0000259" key="1">
    <source>
        <dbReference type="Pfam" id="PF05239"/>
    </source>
</evidence>
<gene>
    <name evidence="2" type="ORF">JOF54_000857</name>
</gene>
<dbReference type="InterPro" id="IPR014747">
    <property type="entry name" value="Bac_photo_RC_H_C"/>
</dbReference>